<keyword evidence="11" id="KW-0768">Sushi</keyword>
<dbReference type="EMBL" id="CASHTH010002022">
    <property type="protein sequence ID" value="CAI8023636.1"/>
    <property type="molecule type" value="Genomic_DNA"/>
</dbReference>
<dbReference type="InterPro" id="IPR003886">
    <property type="entry name" value="NIDO_dom"/>
</dbReference>
<comment type="subcellular location">
    <subcellularLocation>
        <location evidence="1">Membrane</location>
        <topology evidence="1">Single-pass membrane protein</topology>
    </subcellularLocation>
</comment>
<dbReference type="PANTHER" id="PTHR19331">
    <property type="entry name" value="SCAVENGER RECEPTOR DOMAIN-CONTAINING"/>
    <property type="match status" value="1"/>
</dbReference>
<keyword evidence="3" id="KW-0732">Signal</keyword>
<evidence type="ECO:0000256" key="1">
    <source>
        <dbReference type="ARBA" id="ARBA00004167"/>
    </source>
</evidence>
<keyword evidence="15" id="KW-1185">Reference proteome</keyword>
<keyword evidence="5" id="KW-1133">Transmembrane helix</keyword>
<dbReference type="FunFam" id="3.10.250.10:FF:000007">
    <property type="entry name" value="Soluble scavenger receptor cysteine-rich domain-containing protein SSC5D"/>
    <property type="match status" value="1"/>
</dbReference>
<feature type="disulfide bond" evidence="10">
    <location>
        <begin position="1060"/>
        <end position="1070"/>
    </location>
</feature>
<feature type="domain" description="SRCR" evidence="12">
    <location>
        <begin position="941"/>
        <end position="1091"/>
    </location>
</feature>
<feature type="disulfide bond" evidence="10">
    <location>
        <begin position="785"/>
        <end position="795"/>
    </location>
</feature>
<dbReference type="FunFam" id="3.10.250.10:FF:000016">
    <property type="entry name" value="Scavenger receptor cysteine-rich protein type 12"/>
    <property type="match status" value="2"/>
</dbReference>
<evidence type="ECO:0000259" key="13">
    <source>
        <dbReference type="PROSITE" id="PS50923"/>
    </source>
</evidence>
<dbReference type="GO" id="GO:0016020">
    <property type="term" value="C:membrane"/>
    <property type="evidence" value="ECO:0007669"/>
    <property type="project" value="UniProtKB-SubCell"/>
</dbReference>
<dbReference type="PANTHER" id="PTHR19331:SF465">
    <property type="entry name" value="EGG PEPTIDE SPERACT RECEPTOR"/>
    <property type="match status" value="1"/>
</dbReference>
<evidence type="ECO:0000256" key="4">
    <source>
        <dbReference type="ARBA" id="ARBA00022737"/>
    </source>
</evidence>
<dbReference type="InterPro" id="IPR035976">
    <property type="entry name" value="Sushi/SCR/CCP_sf"/>
</dbReference>
<evidence type="ECO:0000313" key="14">
    <source>
        <dbReference type="EMBL" id="CAI8023636.1"/>
    </source>
</evidence>
<dbReference type="Pfam" id="PF00530">
    <property type="entry name" value="SRCR"/>
    <property type="match status" value="4"/>
</dbReference>
<dbReference type="SMART" id="SM00202">
    <property type="entry name" value="SR"/>
    <property type="match status" value="3"/>
</dbReference>
<dbReference type="SMART" id="SM00539">
    <property type="entry name" value="NIDO"/>
    <property type="match status" value="2"/>
</dbReference>
<keyword evidence="8 14" id="KW-0675">Receptor</keyword>
<dbReference type="Gene3D" id="2.10.70.10">
    <property type="entry name" value="Complement Module, domain 1"/>
    <property type="match status" value="1"/>
</dbReference>
<reference evidence="14" key="1">
    <citation type="submission" date="2023-03" db="EMBL/GenBank/DDBJ databases">
        <authorList>
            <person name="Steffen K."/>
            <person name="Cardenas P."/>
        </authorList>
    </citation>
    <scope>NUCLEOTIDE SEQUENCE</scope>
</reference>
<proteinExistence type="predicted"/>
<dbReference type="InterPro" id="IPR036772">
    <property type="entry name" value="SRCR-like_dom_sf"/>
</dbReference>
<keyword evidence="7 10" id="KW-1015">Disulfide bond</keyword>
<evidence type="ECO:0000256" key="8">
    <source>
        <dbReference type="ARBA" id="ARBA00023170"/>
    </source>
</evidence>
<comment type="caution">
    <text evidence="14">The sequence shown here is derived from an EMBL/GenBank/DDBJ whole genome shotgun (WGS) entry which is preliminary data.</text>
</comment>
<dbReference type="PROSITE" id="PS50287">
    <property type="entry name" value="SRCR_2"/>
    <property type="match status" value="3"/>
</dbReference>
<feature type="domain" description="SRCR" evidence="12">
    <location>
        <begin position="709"/>
        <end position="816"/>
    </location>
</feature>
<dbReference type="SMART" id="SM00032">
    <property type="entry name" value="CCP"/>
    <property type="match status" value="2"/>
</dbReference>
<dbReference type="Gene3D" id="3.10.250.10">
    <property type="entry name" value="SRCR-like domain"/>
    <property type="match status" value="4"/>
</dbReference>
<sequence length="1107" mass="124481">MLCGKQKKIEQHLQRGFGERLSYFNLTHMLISTWHAIDNTNGTVQIVIATEDGKRDTYALLIYNEWNVTEEQRMQIGFSAGCAEKYFPLSSIAGNSNIGVPGVFAFRIDQENIIDPSKAVDCGDLPDPQNGKVNYTSTMLDSLANYTCTADCDFMLTRECLPDGSWSGREPECPDIACRGLENCHPENGWLSLISGSQGLVAKYGCELGYIPNNTRDTRHCECGSWSGDEIRCEEMCPEVGQDKKCGKHSLILACDSRKDGISNTSKFHLNGSYEFFQEPLRSIQAKNAPCHSQTFYHFPVNPLHETSPDIGISGAYFLRIDEIPGACPGLGGPGCDNKALIPVCENVGNGVDRVPNETHSARVNGSFTFFGTPLHYIHIYHNGTVHFNNGSLSIAVFQTMLRDDKDTYLLYDSKGTEPGYFTAQKEYVSCLLRSASITDFNLRDLFIVTWKNYLFATEMKRVTFQLALASDSSSATTYALLLYNGTNLDQDFTPSVVTGFKTGNASCNNQSFYNFPIPLKLNREGPYYYTEGNGAYIYEIDQKPRELHCNCSTLELDDSMSGEINNIVNTLSGSWAQYNCSNQQYQQRLCVNGCWKDSFPTTNGIRFAIDNENKCKKEGIIEVSHNGEWGSVCDDYWNIDDANVACKMLGFLDFGATATRRGRFTSGYRGDWKYWLDDVKCIGDEQSLFDCPRREEGHNCRQRERAGVKCIDGCDIGIRQRDDKIIELYYRGEWRSVCDKHWSENDAKVACRELGKSPDGAIQGIGGEFEVGEVVKYWMQDVNCNGDEESLFACVHRGIGRHSCGRRNRAKVICEGLPFGDDASDECLDGNENGCGMITMEGVVVEEKELKTTYTFFDQPFHSVFVQIVIATQENKSDTYALLIHNITKLSKEDKEQIGFTADDGTYYSLSNITGDSNIGVPGVYVFRIDKPYIDPYMGIRFFNGRENDTQGLIEVYYQGEWRSVCDDYWTDHDAKVACEQLGFSKSNFKTEIRFVDGSDEIIEVRNGSEWRSVCINHWTLNDVEVACRQLGIETDGFHTTVIEREGKGENYWLDFVNCRGDEESLFACHHLGLGEHKCDNGERAGDQMSQISLRKLKDAAITFTL</sequence>
<feature type="disulfide bond" evidence="10">
    <location>
        <begin position="682"/>
        <end position="692"/>
    </location>
</feature>
<dbReference type="SUPFAM" id="SSF57535">
    <property type="entry name" value="Complement control module/SCR domain"/>
    <property type="match status" value="1"/>
</dbReference>
<dbReference type="CDD" id="cd00033">
    <property type="entry name" value="CCP"/>
    <property type="match status" value="1"/>
</dbReference>
<keyword evidence="6" id="KW-0472">Membrane</keyword>
<dbReference type="PROSITE" id="PS50923">
    <property type="entry name" value="SUSHI"/>
    <property type="match status" value="1"/>
</dbReference>
<evidence type="ECO:0000256" key="10">
    <source>
        <dbReference type="PROSITE-ProRule" id="PRU00196"/>
    </source>
</evidence>
<evidence type="ECO:0000256" key="7">
    <source>
        <dbReference type="ARBA" id="ARBA00023157"/>
    </source>
</evidence>
<name>A0AA35WNR9_GEOBA</name>
<evidence type="ECO:0000313" key="15">
    <source>
        <dbReference type="Proteomes" id="UP001174909"/>
    </source>
</evidence>
<dbReference type="AlphaFoldDB" id="A0AA35WNR9"/>
<organism evidence="14 15">
    <name type="scientific">Geodia barretti</name>
    <name type="common">Barrett's horny sponge</name>
    <dbReference type="NCBI Taxonomy" id="519541"/>
    <lineage>
        <taxon>Eukaryota</taxon>
        <taxon>Metazoa</taxon>
        <taxon>Porifera</taxon>
        <taxon>Demospongiae</taxon>
        <taxon>Heteroscleromorpha</taxon>
        <taxon>Tetractinellida</taxon>
        <taxon>Astrophorina</taxon>
        <taxon>Geodiidae</taxon>
        <taxon>Geodia</taxon>
    </lineage>
</organism>
<evidence type="ECO:0000256" key="11">
    <source>
        <dbReference type="PROSITE-ProRule" id="PRU00302"/>
    </source>
</evidence>
<feature type="domain" description="Sushi" evidence="13">
    <location>
        <begin position="120"/>
        <end position="175"/>
    </location>
</feature>
<feature type="domain" description="SRCR" evidence="12">
    <location>
        <begin position="606"/>
        <end position="712"/>
    </location>
</feature>
<evidence type="ECO:0000259" key="12">
    <source>
        <dbReference type="PROSITE" id="PS50287"/>
    </source>
</evidence>
<dbReference type="GO" id="GO:0007160">
    <property type="term" value="P:cell-matrix adhesion"/>
    <property type="evidence" value="ECO:0007669"/>
    <property type="project" value="InterPro"/>
</dbReference>
<evidence type="ECO:0000256" key="3">
    <source>
        <dbReference type="ARBA" id="ARBA00022729"/>
    </source>
</evidence>
<evidence type="ECO:0000256" key="6">
    <source>
        <dbReference type="ARBA" id="ARBA00023136"/>
    </source>
</evidence>
<dbReference type="SUPFAM" id="SSF56487">
    <property type="entry name" value="SRCR-like"/>
    <property type="match status" value="4"/>
</dbReference>
<keyword evidence="2" id="KW-0812">Transmembrane</keyword>
<dbReference type="InterPro" id="IPR001190">
    <property type="entry name" value="SRCR"/>
</dbReference>
<evidence type="ECO:0000256" key="9">
    <source>
        <dbReference type="ARBA" id="ARBA00023180"/>
    </source>
</evidence>
<dbReference type="Pfam" id="PF06119">
    <property type="entry name" value="NIDO"/>
    <property type="match status" value="2"/>
</dbReference>
<dbReference type="PRINTS" id="PR00258">
    <property type="entry name" value="SPERACTRCPTR"/>
</dbReference>
<dbReference type="InterPro" id="IPR000436">
    <property type="entry name" value="Sushi_SCR_CCP_dom"/>
</dbReference>
<dbReference type="Proteomes" id="UP001174909">
    <property type="component" value="Unassembled WGS sequence"/>
</dbReference>
<comment type="caution">
    <text evidence="10">Lacks conserved residue(s) required for the propagation of feature annotation.</text>
</comment>
<keyword evidence="9" id="KW-0325">Glycoprotein</keyword>
<evidence type="ECO:0000256" key="5">
    <source>
        <dbReference type="ARBA" id="ARBA00022989"/>
    </source>
</evidence>
<gene>
    <name evidence="14" type="ORF">GBAR_LOCUS13788</name>
</gene>
<keyword evidence="4" id="KW-0677">Repeat</keyword>
<dbReference type="PROSITE" id="PS00420">
    <property type="entry name" value="SRCR_1"/>
    <property type="match status" value="1"/>
</dbReference>
<evidence type="ECO:0000256" key="2">
    <source>
        <dbReference type="ARBA" id="ARBA00022692"/>
    </source>
</evidence>
<accession>A0AA35WNR9</accession>
<protein>
    <submittedName>
        <fullName evidence="14">Scavenger receptor cysteine-rich domain superfamily protein</fullName>
    </submittedName>
</protein>